<reference evidence="1 4" key="2">
    <citation type="submission" date="2018-07" db="EMBL/GenBank/DDBJ databases">
        <title>The molecular basis for the intramolecular migration of carboxyl group in the catabolism of para-hydroxybenzoate via gentisate.</title>
        <authorList>
            <person name="Zhao H."/>
            <person name="Xu Y."/>
            <person name="Lin S."/>
            <person name="Spain J.C."/>
            <person name="Zhou N.-Y."/>
        </authorList>
    </citation>
    <scope>NUCLEOTIDE SEQUENCE [LARGE SCALE GENOMIC DNA]</scope>
    <source>
        <strain evidence="1 4">PHB-7a</strain>
    </source>
</reference>
<gene>
    <name evidence="2" type="ORF">CN689_26180</name>
    <name evidence="1" type="ORF">DTO10_25230</name>
</gene>
<dbReference type="RefSeq" id="WP_098177960.1">
    <property type="nucleotide sequence ID" value="NZ_CP030926.1"/>
</dbReference>
<accession>A0AAX0RWB0</accession>
<organism evidence="2 3">
    <name type="scientific">Peribacillus butanolivorans</name>
    <dbReference type="NCBI Taxonomy" id="421767"/>
    <lineage>
        <taxon>Bacteria</taxon>
        <taxon>Bacillati</taxon>
        <taxon>Bacillota</taxon>
        <taxon>Bacilli</taxon>
        <taxon>Bacillales</taxon>
        <taxon>Bacillaceae</taxon>
        <taxon>Peribacillus</taxon>
    </lineage>
</organism>
<sequence>MIRLNNKEAKKIELPANYEELKKSANRTSNWRERLDAIEELGQFKNKQVIDVLTHIMNNDAVYKIQEAAYRKLKAFGEDVQLPSRKKGELIKGLRKILLRIKKSLPEDHTFNEFEEKLKKMRMDIYDTYEGEKGADFDNWLENTWTALSKKVNIK</sequence>
<dbReference type="AlphaFoldDB" id="A0AAX0RWB0"/>
<dbReference type="Proteomes" id="UP000260457">
    <property type="component" value="Chromosome"/>
</dbReference>
<dbReference type="EMBL" id="NUEQ01000116">
    <property type="protein sequence ID" value="PEJ25837.1"/>
    <property type="molecule type" value="Genomic_DNA"/>
</dbReference>
<protein>
    <submittedName>
        <fullName evidence="2">Esterase</fullName>
    </submittedName>
    <submittedName>
        <fullName evidence="1">HEAT repeat domain-containing protein</fullName>
    </submittedName>
</protein>
<proteinExistence type="predicted"/>
<reference evidence="2 3" key="1">
    <citation type="submission" date="2017-09" db="EMBL/GenBank/DDBJ databases">
        <title>Large-scale bioinformatics analysis of Bacillus genomes uncovers conserved roles of natural products in bacterial physiology.</title>
        <authorList>
            <consortium name="Agbiome Team Llc"/>
            <person name="Bleich R.M."/>
            <person name="Kirk G.J."/>
            <person name="Santa Maria K.C."/>
            <person name="Allen S.E."/>
            <person name="Farag S."/>
            <person name="Shank E.A."/>
            <person name="Bowers A."/>
        </authorList>
    </citation>
    <scope>NUCLEOTIDE SEQUENCE [LARGE SCALE GENOMIC DNA]</scope>
    <source>
        <strain evidence="2 3">AFS003229</strain>
    </source>
</reference>
<evidence type="ECO:0000313" key="1">
    <source>
        <dbReference type="EMBL" id="AXN41353.1"/>
    </source>
</evidence>
<dbReference type="EMBL" id="CP030926">
    <property type="protein sequence ID" value="AXN41353.1"/>
    <property type="molecule type" value="Genomic_DNA"/>
</dbReference>
<name>A0AAX0RWB0_9BACI</name>
<evidence type="ECO:0000313" key="3">
    <source>
        <dbReference type="Proteomes" id="UP000220106"/>
    </source>
</evidence>
<dbReference type="KEGG" id="pbut:DTO10_25230"/>
<evidence type="ECO:0000313" key="2">
    <source>
        <dbReference type="EMBL" id="PEJ25837.1"/>
    </source>
</evidence>
<keyword evidence="4" id="KW-1185">Reference proteome</keyword>
<dbReference type="Proteomes" id="UP000220106">
    <property type="component" value="Unassembled WGS sequence"/>
</dbReference>
<evidence type="ECO:0000313" key="4">
    <source>
        <dbReference type="Proteomes" id="UP000260457"/>
    </source>
</evidence>